<dbReference type="InterPro" id="IPR029069">
    <property type="entry name" value="HotDog_dom_sf"/>
</dbReference>
<dbReference type="PANTHER" id="PTHR31793">
    <property type="entry name" value="4-HYDROXYBENZOYL-COA THIOESTERASE FAMILY MEMBER"/>
    <property type="match status" value="1"/>
</dbReference>
<comment type="caution">
    <text evidence="2">The sequence shown here is derived from an EMBL/GenBank/DDBJ whole genome shotgun (WGS) entry which is preliminary data.</text>
</comment>
<dbReference type="GO" id="GO:0047617">
    <property type="term" value="F:fatty acyl-CoA hydrolase activity"/>
    <property type="evidence" value="ECO:0007669"/>
    <property type="project" value="TreeGrafter"/>
</dbReference>
<dbReference type="STRING" id="1920490.GCA_001895925_03954"/>
<dbReference type="PANTHER" id="PTHR31793:SF37">
    <property type="entry name" value="ACYL-COA THIOESTER HYDROLASE YBGC"/>
    <property type="match status" value="1"/>
</dbReference>
<gene>
    <name evidence="2" type="ORF">C7B65_09555</name>
</gene>
<evidence type="ECO:0000313" key="3">
    <source>
        <dbReference type="Proteomes" id="UP000238634"/>
    </source>
</evidence>
<organism evidence="2 3">
    <name type="scientific">Phormidesmis priestleyi ULC007</name>
    <dbReference type="NCBI Taxonomy" id="1920490"/>
    <lineage>
        <taxon>Bacteria</taxon>
        <taxon>Bacillati</taxon>
        <taxon>Cyanobacteriota</taxon>
        <taxon>Cyanophyceae</taxon>
        <taxon>Leptolyngbyales</taxon>
        <taxon>Leptolyngbyaceae</taxon>
        <taxon>Phormidesmis</taxon>
    </lineage>
</organism>
<dbReference type="EMBL" id="PVWG01000008">
    <property type="protein sequence ID" value="PSB19906.1"/>
    <property type="molecule type" value="Genomic_DNA"/>
</dbReference>
<dbReference type="RefSeq" id="WP_083582852.1">
    <property type="nucleotide sequence ID" value="NZ_MPPI01000010.1"/>
</dbReference>
<dbReference type="SUPFAM" id="SSF54637">
    <property type="entry name" value="Thioesterase/thiol ester dehydrase-isomerase"/>
    <property type="match status" value="1"/>
</dbReference>
<keyword evidence="3" id="KW-1185">Reference proteome</keyword>
<dbReference type="Proteomes" id="UP000238634">
    <property type="component" value="Unassembled WGS sequence"/>
</dbReference>
<reference evidence="2 3" key="1">
    <citation type="submission" date="2018-02" db="EMBL/GenBank/DDBJ databases">
        <authorList>
            <person name="Cohen D.B."/>
            <person name="Kent A.D."/>
        </authorList>
    </citation>
    <scope>NUCLEOTIDE SEQUENCE [LARGE SCALE GENOMIC DNA]</scope>
    <source>
        <strain evidence="2 3">ULC007</strain>
    </source>
</reference>
<dbReference type="Gene3D" id="3.10.129.10">
    <property type="entry name" value="Hotdog Thioesterase"/>
    <property type="match status" value="1"/>
</dbReference>
<name>A0A2T1DHF8_9CYAN</name>
<accession>A0A2T1DHF8</accession>
<protein>
    <submittedName>
        <fullName evidence="2">Acyl-CoA thioesterase</fullName>
    </submittedName>
</protein>
<proteinExistence type="predicted"/>
<dbReference type="OrthoDB" id="9800856at2"/>
<keyword evidence="1" id="KW-0378">Hydrolase</keyword>
<dbReference type="InterPro" id="IPR050563">
    <property type="entry name" value="4-hydroxybenzoyl-CoA_TE"/>
</dbReference>
<sequence>MVHNWRLNGNGRKIRSVIFTRVDDVSQPQLSTTNIIQPELQVASIDWFDYPVRAFPHHTDYAGMVWHGTFLTWLEEARVECLRSMGVDFAELVALGCNLPVVELSIRYHQPIQMGMDAIVKTRIADMEGVRINCDSQIQSLEGDVLFATARVTLVAVDLAKGKIMRQLPSAVKDALMKNF</sequence>
<dbReference type="AlphaFoldDB" id="A0A2T1DHF8"/>
<evidence type="ECO:0000256" key="1">
    <source>
        <dbReference type="ARBA" id="ARBA00022801"/>
    </source>
</evidence>
<evidence type="ECO:0000313" key="2">
    <source>
        <dbReference type="EMBL" id="PSB19906.1"/>
    </source>
</evidence>
<reference evidence="2 3" key="2">
    <citation type="submission" date="2018-03" db="EMBL/GenBank/DDBJ databases">
        <title>The ancient ancestry and fast evolution of plastids.</title>
        <authorList>
            <person name="Moore K.R."/>
            <person name="Magnabosco C."/>
            <person name="Momper L."/>
            <person name="Gold D.A."/>
            <person name="Bosak T."/>
            <person name="Fournier G.P."/>
        </authorList>
    </citation>
    <scope>NUCLEOTIDE SEQUENCE [LARGE SCALE GENOMIC DNA]</scope>
    <source>
        <strain evidence="2 3">ULC007</strain>
    </source>
</reference>
<dbReference type="CDD" id="cd00586">
    <property type="entry name" value="4HBT"/>
    <property type="match status" value="1"/>
</dbReference>
<dbReference type="Pfam" id="PF13279">
    <property type="entry name" value="4HBT_2"/>
    <property type="match status" value="1"/>
</dbReference>